<feature type="transmembrane region" description="Helical" evidence="4">
    <location>
        <begin position="54"/>
        <end position="74"/>
    </location>
</feature>
<feature type="transmembrane region" description="Helical" evidence="4">
    <location>
        <begin position="299"/>
        <end position="317"/>
    </location>
</feature>
<dbReference type="GO" id="GO:0016020">
    <property type="term" value="C:membrane"/>
    <property type="evidence" value="ECO:0007669"/>
    <property type="project" value="UniProtKB-SubCell"/>
</dbReference>
<feature type="transmembrane region" description="Helical" evidence="4">
    <location>
        <begin position="125"/>
        <end position="144"/>
    </location>
</feature>
<dbReference type="Proteomes" id="UP000012174">
    <property type="component" value="Unassembled WGS sequence"/>
</dbReference>
<dbReference type="SUPFAM" id="SSF103473">
    <property type="entry name" value="MFS general substrate transporter"/>
    <property type="match status" value="1"/>
</dbReference>
<dbReference type="AlphaFoldDB" id="M7SW34"/>
<keyword evidence="4" id="KW-0812">Transmembrane</keyword>
<feature type="transmembrane region" description="Helical" evidence="4">
    <location>
        <begin position="324"/>
        <end position="344"/>
    </location>
</feature>
<dbReference type="HOGENOM" id="CLU_001265_1_2_1"/>
<feature type="transmembrane region" description="Helical" evidence="4">
    <location>
        <begin position="431"/>
        <end position="452"/>
    </location>
</feature>
<comment type="subcellular location">
    <subcellularLocation>
        <location evidence="1">Membrane</location>
        <topology evidence="1">Multi-pass membrane protein</topology>
    </subcellularLocation>
</comment>
<feature type="transmembrane region" description="Helical" evidence="4">
    <location>
        <begin position="254"/>
        <end position="279"/>
    </location>
</feature>
<keyword evidence="4" id="KW-1133">Transmembrane helix</keyword>
<evidence type="ECO:0000313" key="6">
    <source>
        <dbReference type="Proteomes" id="UP000012174"/>
    </source>
</evidence>
<dbReference type="InterPro" id="IPR011701">
    <property type="entry name" value="MFS"/>
</dbReference>
<evidence type="ECO:0000256" key="1">
    <source>
        <dbReference type="ARBA" id="ARBA00004141"/>
    </source>
</evidence>
<dbReference type="OMA" id="NPLKLGF"/>
<feature type="compositionally biased region" description="Polar residues" evidence="3">
    <location>
        <begin position="32"/>
        <end position="43"/>
    </location>
</feature>
<reference evidence="6" key="1">
    <citation type="journal article" date="2013" name="Genome Announc.">
        <title>Draft genome sequence of the grapevine dieback fungus Eutypa lata UCR-EL1.</title>
        <authorList>
            <person name="Blanco-Ulate B."/>
            <person name="Rolshausen P.E."/>
            <person name="Cantu D."/>
        </authorList>
    </citation>
    <scope>NUCLEOTIDE SEQUENCE [LARGE SCALE GENOMIC DNA]</scope>
    <source>
        <strain evidence="6">UCR-EL1</strain>
    </source>
</reference>
<protein>
    <submittedName>
        <fullName evidence="5">Putative major facilitator superfamily transporter protein</fullName>
    </submittedName>
</protein>
<evidence type="ECO:0000256" key="2">
    <source>
        <dbReference type="ARBA" id="ARBA00006727"/>
    </source>
</evidence>
<keyword evidence="4" id="KW-0472">Membrane</keyword>
<dbReference type="InterPro" id="IPR050327">
    <property type="entry name" value="Proton-linked_MCT"/>
</dbReference>
<dbReference type="InterPro" id="IPR036259">
    <property type="entry name" value="MFS_trans_sf"/>
</dbReference>
<proteinExistence type="inferred from homology"/>
<name>M7SW34_EUTLA</name>
<feature type="transmembrane region" description="Helical" evidence="4">
    <location>
        <begin position="183"/>
        <end position="203"/>
    </location>
</feature>
<evidence type="ECO:0000256" key="4">
    <source>
        <dbReference type="SAM" id="Phobius"/>
    </source>
</evidence>
<dbReference type="Pfam" id="PF07690">
    <property type="entry name" value="MFS_1"/>
    <property type="match status" value="1"/>
</dbReference>
<dbReference type="GO" id="GO:0022857">
    <property type="term" value="F:transmembrane transporter activity"/>
    <property type="evidence" value="ECO:0007669"/>
    <property type="project" value="InterPro"/>
</dbReference>
<sequence>MSHQDIELEYLRQPAVAKNDEYPAPPIPEEGLSSSPDGDQQEFSLPPVDGGKHAWLFLAACFAIEALVWGFPFSFGVFQDYYSSHEPFAGSSNIAVIGTCSMGTMYLTAPLIIGTCRLFARWARWMPIVGLLIMCISLAMSSFSQTVSQLIVTQGILYAVGGSIAYCPCILYMDEWFIKRKGLAYGIMWSGTGLAGVVLPLFMESLLGSLGFRTTLRLWAGLLFVLTTPLSWFIKPRLPVAATSHVKPFNLKFLMMPTFLLYQVANVMESIGFFLPGIYLPTYARSTFGAASYTSATTILLVNVASVFGCVAMGWFTDRLHVTTCILLSTIGATIGVFVVWGLASSLPVLYVFCIFYGLFAGSFTSTWPGVMQDVVRKGESGENGYIDPSMVFGWLAAGRGIGNVISGPLSESLLKGLPWKGEAVLGYGSGYGTLIVFTGATAFLGGISFIWRRLGLL</sequence>
<dbReference type="KEGG" id="ela:UCREL1_11287"/>
<keyword evidence="6" id="KW-1185">Reference proteome</keyword>
<feature type="transmembrane region" description="Helical" evidence="4">
    <location>
        <begin position="350"/>
        <end position="371"/>
    </location>
</feature>
<evidence type="ECO:0000313" key="5">
    <source>
        <dbReference type="EMBL" id="EMR61791.1"/>
    </source>
</evidence>
<dbReference type="STRING" id="1287681.M7SW34"/>
<dbReference type="PANTHER" id="PTHR11360">
    <property type="entry name" value="MONOCARBOXYLATE TRANSPORTER"/>
    <property type="match status" value="1"/>
</dbReference>
<feature type="transmembrane region" description="Helical" evidence="4">
    <location>
        <begin position="150"/>
        <end position="171"/>
    </location>
</feature>
<dbReference type="OrthoDB" id="2213137at2759"/>
<dbReference type="EMBL" id="KB707545">
    <property type="protein sequence ID" value="EMR61791.1"/>
    <property type="molecule type" value="Genomic_DNA"/>
</dbReference>
<gene>
    <name evidence="5" type="ORF">UCREL1_11287</name>
</gene>
<dbReference type="Gene3D" id="1.20.1250.20">
    <property type="entry name" value="MFS general substrate transporter like domains"/>
    <property type="match status" value="2"/>
</dbReference>
<feature type="region of interest" description="Disordered" evidence="3">
    <location>
        <begin position="11"/>
        <end position="43"/>
    </location>
</feature>
<organism evidence="5 6">
    <name type="scientific">Eutypa lata (strain UCR-EL1)</name>
    <name type="common">Grapevine dieback disease fungus</name>
    <name type="synonym">Eutypa armeniacae</name>
    <dbReference type="NCBI Taxonomy" id="1287681"/>
    <lineage>
        <taxon>Eukaryota</taxon>
        <taxon>Fungi</taxon>
        <taxon>Dikarya</taxon>
        <taxon>Ascomycota</taxon>
        <taxon>Pezizomycotina</taxon>
        <taxon>Sordariomycetes</taxon>
        <taxon>Xylariomycetidae</taxon>
        <taxon>Xylariales</taxon>
        <taxon>Diatrypaceae</taxon>
        <taxon>Eutypa</taxon>
    </lineage>
</organism>
<feature type="transmembrane region" description="Helical" evidence="4">
    <location>
        <begin position="94"/>
        <end position="113"/>
    </location>
</feature>
<comment type="similarity">
    <text evidence="2">Belongs to the major facilitator superfamily. Monocarboxylate porter (TC 2.A.1.13) family.</text>
</comment>
<dbReference type="PANTHER" id="PTHR11360:SF287">
    <property type="entry name" value="MFS MONOCARBOXYLATE TRANSPORTER"/>
    <property type="match status" value="1"/>
</dbReference>
<dbReference type="eggNOG" id="KOG2504">
    <property type="taxonomic scope" value="Eukaryota"/>
</dbReference>
<accession>M7SW34</accession>
<evidence type="ECO:0000256" key="3">
    <source>
        <dbReference type="SAM" id="MobiDB-lite"/>
    </source>
</evidence>